<dbReference type="OrthoDB" id="22786at10239"/>
<dbReference type="Proteomes" id="UP000202635">
    <property type="component" value="Genome"/>
</dbReference>
<dbReference type="GO" id="GO:0008083">
    <property type="term" value="F:growth factor activity"/>
    <property type="evidence" value="ECO:0007669"/>
    <property type="project" value="InterPro"/>
</dbReference>
<dbReference type="InterPro" id="IPR008996">
    <property type="entry name" value="IL1/FGF"/>
</dbReference>
<sequence>MIIPISLLFLSSIFTTAQCATSLLKTTAGKYFCVQGSNVVVSTKTDKTCYLAHFSIHAHEGGLVLNFKYESACKYMCINRCGELYYDEMYHIEDCKFTTMAFKEFDSLSVNRGNYSDFIAFADYNALLYSLKDGDVLGRGETYLKMSLEKSGGAECILGNVDKNTKITKKCIVKQNFDSTPFDRHSNYNFSLWEKFLIMINWFRIEEPKSDGLRKIDYNKNYNAE</sequence>
<dbReference type="EMBL" id="KC994902">
    <property type="protein sequence ID" value="AHN92117.1"/>
    <property type="molecule type" value="Genomic_DNA"/>
</dbReference>
<proteinExistence type="inferred from homology"/>
<accession>Q6QXP9</accession>
<evidence type="ECO:0000313" key="6">
    <source>
        <dbReference type="Proteomes" id="UP000232958"/>
    </source>
</evidence>
<evidence type="ECO:0000313" key="5">
    <source>
        <dbReference type="Proteomes" id="UP000202635"/>
    </source>
</evidence>
<name>Q6QXP9_GVAS</name>
<keyword evidence="6" id="KW-1185">Reference proteome</keyword>
<organism evidence="2 5">
    <name type="scientific">Agrotis segetum granulosis virus</name>
    <name type="common">AsGV</name>
    <name type="synonym">Agrotis segetum granulovirus</name>
    <dbReference type="NCBI Taxonomy" id="10464"/>
    <lineage>
        <taxon>Viruses</taxon>
        <taxon>Viruses incertae sedis</taxon>
        <taxon>Naldaviricetes</taxon>
        <taxon>Lefavirales</taxon>
        <taxon>Baculoviridae</taxon>
        <taxon>Betabaculovirus</taxon>
        <taxon>Betabaculovirus agsegetum</taxon>
    </lineage>
</organism>
<dbReference type="Gene3D" id="2.80.10.50">
    <property type="match status" value="1"/>
</dbReference>
<reference evidence="3" key="2">
    <citation type="journal article" date="2014" name="Arch. Virol.">
        <title>Complete genome sequence of Agrotis segetum granulovirus Shanghai strain.</title>
        <authorList>
            <person name="Zhang X."/>
            <person name="Liang Z."/>
            <person name="Yin X."/>
            <person name="Wang J."/>
            <person name="Shao X."/>
        </authorList>
    </citation>
    <scope>NUCLEOTIDE SEQUENCE</scope>
    <source>
        <strain evidence="3">L1</strain>
    </source>
</reference>
<dbReference type="Pfam" id="PF00167">
    <property type="entry name" value="FGF"/>
    <property type="match status" value="1"/>
</dbReference>
<gene>
    <name evidence="2" type="primary">ORF66</name>
    <name evidence="3" type="ORF">AsGV078</name>
    <name evidence="2" type="ORF">AsGVgp066</name>
</gene>
<evidence type="ECO:0000313" key="4">
    <source>
        <dbReference type="EMBL" id="AKN63352.1"/>
    </source>
</evidence>
<dbReference type="InterPro" id="IPR002209">
    <property type="entry name" value="Fibroblast_GF_fam"/>
</dbReference>
<comment type="similarity">
    <text evidence="1">Belongs to the heparin-binding growth factors family.</text>
</comment>
<reference evidence="2 5" key="1">
    <citation type="submission" date="2004-09" db="EMBL/GenBank/DDBJ databases">
        <authorList>
            <person name="Ai X.L."/>
            <person name="Wang Z.F."/>
            <person name="Wang B."/>
            <person name="Zhang W."/>
            <person name="Li F."/>
            <person name="Fu J.H."/>
            <person name="Cui C.S."/>
            <person name="Shi Y.H."/>
            <person name="He M."/>
        </authorList>
    </citation>
    <scope>NUCLEOTIDE SEQUENCE [LARGE SCALE GENOMIC DNA]</scope>
</reference>
<dbReference type="EMBL" id="AY522332">
    <property type="protein sequence ID" value="AAS82672.1"/>
    <property type="molecule type" value="Genomic_DNA"/>
</dbReference>
<dbReference type="SUPFAM" id="SSF50353">
    <property type="entry name" value="Cytokine"/>
    <property type="match status" value="1"/>
</dbReference>
<evidence type="ECO:0000256" key="1">
    <source>
        <dbReference type="ARBA" id="ARBA00007936"/>
    </source>
</evidence>
<evidence type="ECO:0000313" key="3">
    <source>
        <dbReference type="EMBL" id="AHN92117.1"/>
    </source>
</evidence>
<organismHost>
    <name type="scientific">Agrotis segetum</name>
    <name type="common">Turnip moth</name>
    <dbReference type="NCBI Taxonomy" id="47767"/>
</organismHost>
<evidence type="ECO:0000313" key="2">
    <source>
        <dbReference type="EMBL" id="AAS82672.1"/>
    </source>
</evidence>
<dbReference type="EMBL" id="KR584663">
    <property type="protein sequence ID" value="AKN63352.1"/>
    <property type="molecule type" value="Genomic_DNA"/>
</dbReference>
<reference evidence="4 6" key="3">
    <citation type="submission" date="2015-05" db="EMBL/GenBank/DDBJ databases">
        <title>Complete Sequence of an Agrotis segetum granulovirus isolate from Europe.</title>
        <authorList>
            <person name="Gueli Alletti G."/>
            <person name="Wennmann J.T."/>
            <person name="Jehle J.A."/>
        </authorList>
    </citation>
    <scope>NUCLEOTIDE SEQUENCE [LARGE SCALE GENOMIC DNA]</scope>
    <source>
        <strain evidence="4 6">DA</strain>
    </source>
</reference>
<protein>
    <submittedName>
        <fullName evidence="3">Fgf-1</fullName>
    </submittedName>
    <submittedName>
        <fullName evidence="2">ORF66</fullName>
    </submittedName>
</protein>
<dbReference type="Proteomes" id="UP000232958">
    <property type="component" value="Segment"/>
</dbReference>